<name>A0AAD5WET1_PARTN</name>
<keyword evidence="3" id="KW-1185">Reference proteome</keyword>
<reference evidence="2" key="1">
    <citation type="submission" date="2021-06" db="EMBL/GenBank/DDBJ databases">
        <title>Parelaphostrongylus tenuis whole genome reference sequence.</title>
        <authorList>
            <person name="Garwood T.J."/>
            <person name="Larsen P.A."/>
            <person name="Fountain-Jones N.M."/>
            <person name="Garbe J.R."/>
            <person name="Macchietto M.G."/>
            <person name="Kania S.A."/>
            <person name="Gerhold R.W."/>
            <person name="Richards J.E."/>
            <person name="Wolf T.M."/>
        </authorList>
    </citation>
    <scope>NUCLEOTIDE SEQUENCE</scope>
    <source>
        <strain evidence="2">MNPRO001-30</strain>
        <tissue evidence="2">Meninges</tissue>
    </source>
</reference>
<gene>
    <name evidence="1" type="ORF">KIN20_028443</name>
    <name evidence="2" type="ORF">KIN20_028452</name>
</gene>
<comment type="caution">
    <text evidence="2">The sequence shown here is derived from an EMBL/GenBank/DDBJ whole genome shotgun (WGS) entry which is preliminary data.</text>
</comment>
<evidence type="ECO:0000313" key="3">
    <source>
        <dbReference type="Proteomes" id="UP001196413"/>
    </source>
</evidence>
<protein>
    <submittedName>
        <fullName evidence="2">Uncharacterized protein</fullName>
    </submittedName>
</protein>
<dbReference type="AlphaFoldDB" id="A0AAD5WET1"/>
<proteinExistence type="predicted"/>
<dbReference type="Proteomes" id="UP001196413">
    <property type="component" value="Unassembled WGS sequence"/>
</dbReference>
<dbReference type="EMBL" id="JAHQIW010005937">
    <property type="protein sequence ID" value="KAJ1367521.1"/>
    <property type="molecule type" value="Genomic_DNA"/>
</dbReference>
<evidence type="ECO:0000313" key="2">
    <source>
        <dbReference type="EMBL" id="KAJ1367521.1"/>
    </source>
</evidence>
<dbReference type="EMBL" id="JAHQIW010005936">
    <property type="protein sequence ID" value="KAJ1367513.1"/>
    <property type="molecule type" value="Genomic_DNA"/>
</dbReference>
<organism evidence="2 3">
    <name type="scientific">Parelaphostrongylus tenuis</name>
    <name type="common">Meningeal worm</name>
    <dbReference type="NCBI Taxonomy" id="148309"/>
    <lineage>
        <taxon>Eukaryota</taxon>
        <taxon>Metazoa</taxon>
        <taxon>Ecdysozoa</taxon>
        <taxon>Nematoda</taxon>
        <taxon>Chromadorea</taxon>
        <taxon>Rhabditida</taxon>
        <taxon>Rhabditina</taxon>
        <taxon>Rhabditomorpha</taxon>
        <taxon>Strongyloidea</taxon>
        <taxon>Metastrongylidae</taxon>
        <taxon>Parelaphostrongylus</taxon>
    </lineage>
</organism>
<sequence length="79" mass="8801">MTESLELCSNYSTSISSSNTSFIESQSAHPNNIVLEQETDAAVSLSMFPFVPPEGYCENARSWLKPVEYPGYKPSGEYR</sequence>
<evidence type="ECO:0000313" key="1">
    <source>
        <dbReference type="EMBL" id="KAJ1367513.1"/>
    </source>
</evidence>
<accession>A0AAD5WET1</accession>